<reference evidence="2 3" key="1">
    <citation type="journal article" date="2022" name="Allergy">
        <title>Genome assembly and annotation of Periplaneta americana reveal a comprehensive cockroach allergen profile.</title>
        <authorList>
            <person name="Wang L."/>
            <person name="Xiong Q."/>
            <person name="Saelim N."/>
            <person name="Wang L."/>
            <person name="Nong W."/>
            <person name="Wan A.T."/>
            <person name="Shi M."/>
            <person name="Liu X."/>
            <person name="Cao Q."/>
            <person name="Hui J.H.L."/>
            <person name="Sookrung N."/>
            <person name="Leung T.F."/>
            <person name="Tungtrongchitr A."/>
            <person name="Tsui S.K.W."/>
        </authorList>
    </citation>
    <scope>NUCLEOTIDE SEQUENCE [LARGE SCALE GENOMIC DNA]</scope>
    <source>
        <tissue evidence="2">Whole body-01</tissue>
    </source>
</reference>
<name>A0ABQ8SKV8_PERAM</name>
<dbReference type="PANTHER" id="PTHR46060:SF1">
    <property type="entry name" value="MARINER MOS1 TRANSPOSASE-LIKE PROTEIN"/>
    <property type="match status" value="1"/>
</dbReference>
<dbReference type="InterPro" id="IPR001888">
    <property type="entry name" value="Transposase_1"/>
</dbReference>
<feature type="compositionally biased region" description="Acidic residues" evidence="1">
    <location>
        <begin position="130"/>
        <end position="141"/>
    </location>
</feature>
<dbReference type="Gene3D" id="3.30.420.10">
    <property type="entry name" value="Ribonuclease H-like superfamily/Ribonuclease H"/>
    <property type="match status" value="1"/>
</dbReference>
<feature type="compositionally biased region" description="Acidic residues" evidence="1">
    <location>
        <begin position="104"/>
        <end position="122"/>
    </location>
</feature>
<protein>
    <recommendedName>
        <fullName evidence="4">Histone-lysine N-methyltransferase SETMAR</fullName>
    </recommendedName>
</protein>
<comment type="caution">
    <text evidence="2">The sequence shown here is derived from an EMBL/GenBank/DDBJ whole genome shotgun (WGS) entry which is preliminary data.</text>
</comment>
<gene>
    <name evidence="2" type="ORF">ANN_22932</name>
</gene>
<feature type="compositionally biased region" description="Basic and acidic residues" evidence="1">
    <location>
        <begin position="204"/>
        <end position="213"/>
    </location>
</feature>
<dbReference type="Pfam" id="PF01359">
    <property type="entry name" value="Transposase_1"/>
    <property type="match status" value="1"/>
</dbReference>
<dbReference type="PANTHER" id="PTHR46060">
    <property type="entry name" value="MARINER MOS1 TRANSPOSASE-LIKE PROTEIN"/>
    <property type="match status" value="1"/>
</dbReference>
<accession>A0ABQ8SKV8</accession>
<dbReference type="InterPro" id="IPR036397">
    <property type="entry name" value="RNaseH_sf"/>
</dbReference>
<dbReference type="EMBL" id="JAJSOF020000025">
    <property type="protein sequence ID" value="KAJ4434372.1"/>
    <property type="molecule type" value="Genomic_DNA"/>
</dbReference>
<evidence type="ECO:0000256" key="1">
    <source>
        <dbReference type="SAM" id="MobiDB-lite"/>
    </source>
</evidence>
<dbReference type="Proteomes" id="UP001148838">
    <property type="component" value="Unassembled WGS sequence"/>
</dbReference>
<sequence>MSPGSSTESYPAFARIGLRENPGKNLNQVTCPDRDSNPGHLVSQPDALTVTPQRCITYAPEKLPSKCGVHSEEYLPIRTIAKRYCDKMSQMFFVMNGQYDAESDSDEYDYGNDFGDSDYGEYGDDKDCDDRYDDDSDYGEYGDDKDCDDRYDDAAIMASTVMITTAMIGMTMTDYDEYGDNDCDDSDYDEYNKDCDDMYDDHSDYDKYNKDSDDRYDDDSDYDKYDDKDCDDRYDDDGDYDEYDDKGCDDRYDDHMTNTMLTTAMIEKRSEHQVGRDQCVVQRSARNDDRKGILLVELLERNATINSERYCKTLTNLKRAIQNKRRGMLNSGVIFLHDNARPHTARRTATKLQEFNWEVLDHPPYSPDLAPSDYHLFMYIKTWLGSKRFDDDEELKTGIVGWLQSQAAELYDCGISKLVKRYK</sequence>
<proteinExistence type="predicted"/>
<feature type="region of interest" description="Disordered" evidence="1">
    <location>
        <begin position="204"/>
        <end position="230"/>
    </location>
</feature>
<keyword evidence="3" id="KW-1185">Reference proteome</keyword>
<evidence type="ECO:0000313" key="2">
    <source>
        <dbReference type="EMBL" id="KAJ4434372.1"/>
    </source>
</evidence>
<organism evidence="2 3">
    <name type="scientific">Periplaneta americana</name>
    <name type="common">American cockroach</name>
    <name type="synonym">Blatta americana</name>
    <dbReference type="NCBI Taxonomy" id="6978"/>
    <lineage>
        <taxon>Eukaryota</taxon>
        <taxon>Metazoa</taxon>
        <taxon>Ecdysozoa</taxon>
        <taxon>Arthropoda</taxon>
        <taxon>Hexapoda</taxon>
        <taxon>Insecta</taxon>
        <taxon>Pterygota</taxon>
        <taxon>Neoptera</taxon>
        <taxon>Polyneoptera</taxon>
        <taxon>Dictyoptera</taxon>
        <taxon>Blattodea</taxon>
        <taxon>Blattoidea</taxon>
        <taxon>Blattidae</taxon>
        <taxon>Blattinae</taxon>
        <taxon>Periplaneta</taxon>
    </lineage>
</organism>
<evidence type="ECO:0008006" key="4">
    <source>
        <dbReference type="Google" id="ProtNLM"/>
    </source>
</evidence>
<dbReference type="InterPro" id="IPR052709">
    <property type="entry name" value="Transposase-MT_Hybrid"/>
</dbReference>
<evidence type="ECO:0000313" key="3">
    <source>
        <dbReference type="Proteomes" id="UP001148838"/>
    </source>
</evidence>
<feature type="region of interest" description="Disordered" evidence="1">
    <location>
        <begin position="104"/>
        <end position="144"/>
    </location>
</feature>